<dbReference type="OMA" id="ILEETHW"/>
<protein>
    <recommendedName>
        <fullName evidence="9">Peptidase S8/S53 domain-containing protein</fullName>
    </recommendedName>
</protein>
<dbReference type="InterPro" id="IPR023827">
    <property type="entry name" value="Peptidase_S8_Asp-AS"/>
</dbReference>
<sequence length="483" mass="51422">MLPKTFILFAVSCVTIVTAAGLDDNILEDFSAVKGNGNYIFHLSPETDIKTFVPDFINGATHAVIQSMGGDKVQVQKNKIVKLGTDEEQVQVIDVYSIADSFKGLTVKFENASVIEDLTKEFSKNILRVFPDQDIKFDLPKPKNKKRFLARSRSQKRAERKGNYDPDTFDNFGKPDDLELENSTLSKRAATSYSRQSGAQWNLVRISQHRRDLSQPYIYDSNAGSGAYVYVVDDGMRTDHSDFGGRAQWGWSSYSGISQYGTGHGTHVGGIIAGSTYGVAKKANLVAVQVLDDTGSGSVSSIISGLQWVVNNAKKGRSVVNMSLGMKTNGVPSSTLSAFNSAIDAVVSSGIPVFVAAGNSGSDACYVSPANNKNVFTVGATDKSDAMTDYSCYGSCVQILAPGDNILSTYVNSRTSTTTMSGTSMASPHAAGVGALLLSQAAGTSPSSIYSQMSSLATSNAVTSITGRTVNKLLHNGQQSTSA</sequence>
<feature type="signal peptide" evidence="8">
    <location>
        <begin position="1"/>
        <end position="19"/>
    </location>
</feature>
<evidence type="ECO:0000256" key="6">
    <source>
        <dbReference type="RuleBase" id="RU003355"/>
    </source>
</evidence>
<feature type="region of interest" description="Disordered" evidence="7">
    <location>
        <begin position="146"/>
        <end position="176"/>
    </location>
</feature>
<accession>A0A9P6YHU6</accession>
<organism evidence="10 11">
    <name type="scientific">Rhizopus oryzae</name>
    <name type="common">Mucormycosis agent</name>
    <name type="synonym">Rhizopus arrhizus var. delemar</name>
    <dbReference type="NCBI Taxonomy" id="64495"/>
    <lineage>
        <taxon>Eukaryota</taxon>
        <taxon>Fungi</taxon>
        <taxon>Fungi incertae sedis</taxon>
        <taxon>Mucoromycota</taxon>
        <taxon>Mucoromycotina</taxon>
        <taxon>Mucoromycetes</taxon>
        <taxon>Mucorales</taxon>
        <taxon>Mucorineae</taxon>
        <taxon>Rhizopodaceae</taxon>
        <taxon>Rhizopus</taxon>
    </lineage>
</organism>
<evidence type="ECO:0000256" key="2">
    <source>
        <dbReference type="ARBA" id="ARBA00022670"/>
    </source>
</evidence>
<evidence type="ECO:0000256" key="5">
    <source>
        <dbReference type="PROSITE-ProRule" id="PRU01240"/>
    </source>
</evidence>
<dbReference type="InterPro" id="IPR034193">
    <property type="entry name" value="PCSK9_ProteinaseK-like"/>
</dbReference>
<feature type="active site" description="Charge relay system" evidence="5">
    <location>
        <position position="424"/>
    </location>
</feature>
<evidence type="ECO:0000259" key="9">
    <source>
        <dbReference type="Pfam" id="PF00082"/>
    </source>
</evidence>
<dbReference type="OrthoDB" id="206201at2759"/>
<dbReference type="FunFam" id="3.40.50.200:FF:000014">
    <property type="entry name" value="Proteinase K"/>
    <property type="match status" value="1"/>
</dbReference>
<keyword evidence="3 5" id="KW-0378">Hydrolase</keyword>
<comment type="caution">
    <text evidence="10">The sequence shown here is derived from an EMBL/GenBank/DDBJ whole genome shotgun (WGS) entry which is preliminary data.</text>
</comment>
<feature type="active site" description="Charge relay system" evidence="5">
    <location>
        <position position="233"/>
    </location>
</feature>
<feature type="domain" description="Peptidase S8/S53" evidence="9">
    <location>
        <begin position="224"/>
        <end position="456"/>
    </location>
</feature>
<evidence type="ECO:0000256" key="8">
    <source>
        <dbReference type="SAM" id="SignalP"/>
    </source>
</evidence>
<dbReference type="Proteomes" id="UP000717996">
    <property type="component" value="Unassembled WGS sequence"/>
</dbReference>
<dbReference type="EMBL" id="JAANIT010000338">
    <property type="protein sequence ID" value="KAG1548819.1"/>
    <property type="molecule type" value="Genomic_DNA"/>
</dbReference>
<dbReference type="Pfam" id="PF00082">
    <property type="entry name" value="Peptidase_S8"/>
    <property type="match status" value="1"/>
</dbReference>
<dbReference type="AlphaFoldDB" id="A0A9P6YHU6"/>
<keyword evidence="8" id="KW-0732">Signal</keyword>
<evidence type="ECO:0000313" key="10">
    <source>
        <dbReference type="EMBL" id="KAG1548819.1"/>
    </source>
</evidence>
<dbReference type="Gene3D" id="3.40.50.200">
    <property type="entry name" value="Peptidase S8/S53 domain"/>
    <property type="match status" value="1"/>
</dbReference>
<name>A0A9P6YHU6_RHIOR</name>
<gene>
    <name evidence="10" type="ORF">G6F51_003424</name>
</gene>
<dbReference type="CDD" id="cd04077">
    <property type="entry name" value="Peptidases_S8_PCSK9_ProteinaseK_like"/>
    <property type="match status" value="1"/>
</dbReference>
<dbReference type="InterPro" id="IPR000209">
    <property type="entry name" value="Peptidase_S8/S53_dom"/>
</dbReference>
<dbReference type="PRINTS" id="PR00723">
    <property type="entry name" value="SUBTILISIN"/>
</dbReference>
<dbReference type="SMR" id="A0A9P6YHU6"/>
<dbReference type="GO" id="GO:0004252">
    <property type="term" value="F:serine-type endopeptidase activity"/>
    <property type="evidence" value="ECO:0007669"/>
    <property type="project" value="UniProtKB-UniRule"/>
</dbReference>
<dbReference type="InterPro" id="IPR022398">
    <property type="entry name" value="Peptidase_S8_His-AS"/>
</dbReference>
<dbReference type="GO" id="GO:0005615">
    <property type="term" value="C:extracellular space"/>
    <property type="evidence" value="ECO:0007669"/>
    <property type="project" value="TreeGrafter"/>
</dbReference>
<dbReference type="InterPro" id="IPR036852">
    <property type="entry name" value="Peptidase_S8/S53_dom_sf"/>
</dbReference>
<evidence type="ECO:0000256" key="4">
    <source>
        <dbReference type="ARBA" id="ARBA00022825"/>
    </source>
</evidence>
<dbReference type="PANTHER" id="PTHR43806:SF66">
    <property type="entry name" value="SERIN ENDOPEPTIDASE"/>
    <property type="match status" value="1"/>
</dbReference>
<proteinExistence type="inferred from homology"/>
<dbReference type="InterPro" id="IPR050131">
    <property type="entry name" value="Peptidase_S8_subtilisin-like"/>
</dbReference>
<dbReference type="InterPro" id="IPR023828">
    <property type="entry name" value="Peptidase_S8_Ser-AS"/>
</dbReference>
<evidence type="ECO:0000313" key="11">
    <source>
        <dbReference type="Proteomes" id="UP000717996"/>
    </source>
</evidence>
<dbReference type="PROSITE" id="PS00137">
    <property type="entry name" value="SUBTILASE_HIS"/>
    <property type="match status" value="1"/>
</dbReference>
<dbReference type="GO" id="GO:0006508">
    <property type="term" value="P:proteolysis"/>
    <property type="evidence" value="ECO:0007669"/>
    <property type="project" value="UniProtKB-KW"/>
</dbReference>
<evidence type="ECO:0000256" key="1">
    <source>
        <dbReference type="ARBA" id="ARBA00011073"/>
    </source>
</evidence>
<dbReference type="PROSITE" id="PS00136">
    <property type="entry name" value="SUBTILASE_ASP"/>
    <property type="match status" value="1"/>
</dbReference>
<reference evidence="10" key="1">
    <citation type="journal article" date="2020" name="Microb. Genom.">
        <title>Genetic diversity of clinical and environmental Mucorales isolates obtained from an investigation of mucormycosis cases among solid organ transplant recipients.</title>
        <authorList>
            <person name="Nguyen M.H."/>
            <person name="Kaul D."/>
            <person name="Muto C."/>
            <person name="Cheng S.J."/>
            <person name="Richter R.A."/>
            <person name="Bruno V.M."/>
            <person name="Liu G."/>
            <person name="Beyhan S."/>
            <person name="Sundermann A.J."/>
            <person name="Mounaud S."/>
            <person name="Pasculle A.W."/>
            <person name="Nierman W.C."/>
            <person name="Driscoll E."/>
            <person name="Cumbie R."/>
            <person name="Clancy C.J."/>
            <person name="Dupont C.L."/>
        </authorList>
    </citation>
    <scope>NUCLEOTIDE SEQUENCE</scope>
    <source>
        <strain evidence="10">GL16</strain>
    </source>
</reference>
<comment type="similarity">
    <text evidence="1 5 6">Belongs to the peptidase S8 family.</text>
</comment>
<feature type="active site" description="Charge relay system" evidence="5">
    <location>
        <position position="264"/>
    </location>
</feature>
<keyword evidence="4 5" id="KW-0720">Serine protease</keyword>
<dbReference type="SUPFAM" id="SSF52743">
    <property type="entry name" value="Subtilisin-like"/>
    <property type="match status" value="1"/>
</dbReference>
<evidence type="ECO:0000256" key="7">
    <source>
        <dbReference type="SAM" id="MobiDB-lite"/>
    </source>
</evidence>
<dbReference type="PANTHER" id="PTHR43806">
    <property type="entry name" value="PEPTIDASE S8"/>
    <property type="match status" value="1"/>
</dbReference>
<feature type="compositionally biased region" description="Basic residues" evidence="7">
    <location>
        <begin position="146"/>
        <end position="155"/>
    </location>
</feature>
<feature type="chain" id="PRO_5040457312" description="Peptidase S8/S53 domain-containing protein" evidence="8">
    <location>
        <begin position="20"/>
        <end position="483"/>
    </location>
</feature>
<evidence type="ECO:0000256" key="3">
    <source>
        <dbReference type="ARBA" id="ARBA00022801"/>
    </source>
</evidence>
<keyword evidence="2 5" id="KW-0645">Protease</keyword>
<dbReference type="InterPro" id="IPR015500">
    <property type="entry name" value="Peptidase_S8_subtilisin-rel"/>
</dbReference>
<dbReference type="PROSITE" id="PS00138">
    <property type="entry name" value="SUBTILASE_SER"/>
    <property type="match status" value="1"/>
</dbReference>
<dbReference type="PROSITE" id="PS51892">
    <property type="entry name" value="SUBTILASE"/>
    <property type="match status" value="1"/>
</dbReference>